<proteinExistence type="predicted"/>
<organism evidence="3 4">
    <name type="scientific">Enterobacter cloacae</name>
    <dbReference type="NCBI Taxonomy" id="550"/>
    <lineage>
        <taxon>Bacteria</taxon>
        <taxon>Pseudomonadati</taxon>
        <taxon>Pseudomonadota</taxon>
        <taxon>Gammaproteobacteria</taxon>
        <taxon>Enterobacterales</taxon>
        <taxon>Enterobacteriaceae</taxon>
        <taxon>Enterobacter</taxon>
        <taxon>Enterobacter cloacae complex</taxon>
    </lineage>
</organism>
<feature type="region of interest" description="Disordered" evidence="1">
    <location>
        <begin position="116"/>
        <end position="136"/>
    </location>
</feature>
<dbReference type="Pfam" id="PF13614">
    <property type="entry name" value="AAA_31"/>
    <property type="match status" value="1"/>
</dbReference>
<dbReference type="SUPFAM" id="SSF52540">
    <property type="entry name" value="P-loop containing nucleoside triphosphate hydrolases"/>
    <property type="match status" value="1"/>
</dbReference>
<feature type="domain" description="AAA" evidence="2">
    <location>
        <begin position="11"/>
        <end position="117"/>
    </location>
</feature>
<dbReference type="PANTHER" id="PTHR13696">
    <property type="entry name" value="P-LOOP CONTAINING NUCLEOSIDE TRIPHOSPHATE HYDROLASE"/>
    <property type="match status" value="1"/>
</dbReference>
<dbReference type="InterPro" id="IPR025669">
    <property type="entry name" value="AAA_dom"/>
</dbReference>
<dbReference type="Proteomes" id="UP001161707">
    <property type="component" value="Unassembled WGS sequence"/>
</dbReference>
<dbReference type="CDD" id="cd02042">
    <property type="entry name" value="ParAB_family"/>
    <property type="match status" value="1"/>
</dbReference>
<dbReference type="AlphaFoldDB" id="A0AA42R545"/>
<dbReference type="EMBL" id="JAOCIY010000137">
    <property type="protein sequence ID" value="MDH1482700.1"/>
    <property type="molecule type" value="Genomic_DNA"/>
</dbReference>
<reference evidence="3" key="1">
    <citation type="submission" date="2022-09" db="EMBL/GenBank/DDBJ databases">
        <title>Intensive care unit water sources are persistently colonized with multi-drug resistant bacteria and are the site of extensive horizontal gene transfer of antibiotic resistance genes.</title>
        <authorList>
            <person name="Diorio-Toth L."/>
        </authorList>
    </citation>
    <scope>NUCLEOTIDE SEQUENCE</scope>
    <source>
        <strain evidence="3">GD03711</strain>
    </source>
</reference>
<accession>A0AA42R545</accession>
<dbReference type="InterPro" id="IPR050678">
    <property type="entry name" value="DNA_Partitioning_ATPase"/>
</dbReference>
<feature type="compositionally biased region" description="Polar residues" evidence="1">
    <location>
        <begin position="125"/>
        <end position="136"/>
    </location>
</feature>
<evidence type="ECO:0000313" key="4">
    <source>
        <dbReference type="Proteomes" id="UP001161707"/>
    </source>
</evidence>
<gene>
    <name evidence="3" type="ORF">N5E88_24900</name>
</gene>
<sequence length="136" mass="14879">MMNTLQERSATIIAIMNNKGGPGKTSSATNLAVHYARSGKRTLLIDSDQQANTTEVTANGKKYYSMYGSTICDLYSNSRFDIRNVIIPAVAGETPIPNLDLIPSDPTFEKIIEQTLTRSHREKNSGSASGKNQVRL</sequence>
<comment type="caution">
    <text evidence="3">The sequence shown here is derived from an EMBL/GenBank/DDBJ whole genome shotgun (WGS) entry which is preliminary data.</text>
</comment>
<dbReference type="Gene3D" id="3.40.50.300">
    <property type="entry name" value="P-loop containing nucleotide triphosphate hydrolases"/>
    <property type="match status" value="1"/>
</dbReference>
<protein>
    <submittedName>
        <fullName evidence="3">AAA family ATPase</fullName>
    </submittedName>
</protein>
<dbReference type="InterPro" id="IPR027417">
    <property type="entry name" value="P-loop_NTPase"/>
</dbReference>
<name>A0AA42R545_ENTCL</name>
<evidence type="ECO:0000313" key="3">
    <source>
        <dbReference type="EMBL" id="MDH1482700.1"/>
    </source>
</evidence>
<dbReference type="RefSeq" id="WP_261659428.1">
    <property type="nucleotide sequence ID" value="NZ_CP104838.1"/>
</dbReference>
<evidence type="ECO:0000256" key="1">
    <source>
        <dbReference type="SAM" id="MobiDB-lite"/>
    </source>
</evidence>
<dbReference type="PANTHER" id="PTHR13696:SF52">
    <property type="entry name" value="PARA FAMILY PROTEIN CT_582"/>
    <property type="match status" value="1"/>
</dbReference>
<evidence type="ECO:0000259" key="2">
    <source>
        <dbReference type="Pfam" id="PF13614"/>
    </source>
</evidence>